<evidence type="ECO:0000313" key="5">
    <source>
        <dbReference type="EMBL" id="MCD2515486.1"/>
    </source>
</evidence>
<dbReference type="Proteomes" id="UP001179361">
    <property type="component" value="Unassembled WGS sequence"/>
</dbReference>
<dbReference type="InterPro" id="IPR001647">
    <property type="entry name" value="HTH_TetR"/>
</dbReference>
<evidence type="ECO:0000256" key="2">
    <source>
        <dbReference type="PROSITE-ProRule" id="PRU00335"/>
    </source>
</evidence>
<comment type="caution">
    <text evidence="5">The sequence shown here is derived from an EMBL/GenBank/DDBJ whole genome shotgun (WGS) entry which is preliminary data.</text>
</comment>
<dbReference type="Pfam" id="PF00440">
    <property type="entry name" value="TetR_N"/>
    <property type="match status" value="1"/>
</dbReference>
<keyword evidence="6" id="KW-1185">Reference proteome</keyword>
<dbReference type="EMBL" id="JAJNOC010000001">
    <property type="protein sequence ID" value="MCD2515486.1"/>
    <property type="molecule type" value="Genomic_DNA"/>
</dbReference>
<dbReference type="RefSeq" id="WP_231056792.1">
    <property type="nucleotide sequence ID" value="NZ_JAJNOC010000001.1"/>
</dbReference>
<dbReference type="SUPFAM" id="SSF48498">
    <property type="entry name" value="Tetracyclin repressor-like, C-terminal domain"/>
    <property type="match status" value="1"/>
</dbReference>
<keyword evidence="1 2" id="KW-0238">DNA-binding</keyword>
<dbReference type="InterPro" id="IPR039536">
    <property type="entry name" value="TetR_C_Proteobacteria"/>
</dbReference>
<dbReference type="PROSITE" id="PS50977">
    <property type="entry name" value="HTH_TETR_2"/>
    <property type="match status" value="1"/>
</dbReference>
<accession>A0ABS8Q156</accession>
<proteinExistence type="predicted"/>
<dbReference type="InterPro" id="IPR050109">
    <property type="entry name" value="HTH-type_TetR-like_transc_reg"/>
</dbReference>
<gene>
    <name evidence="5" type="ORF">LQ564_04080</name>
</gene>
<organism evidence="5 6">
    <name type="scientific">Massilia phyllostachyos</name>
    <dbReference type="NCBI Taxonomy" id="2898585"/>
    <lineage>
        <taxon>Bacteria</taxon>
        <taxon>Pseudomonadati</taxon>
        <taxon>Pseudomonadota</taxon>
        <taxon>Betaproteobacteria</taxon>
        <taxon>Burkholderiales</taxon>
        <taxon>Oxalobacteraceae</taxon>
        <taxon>Telluria group</taxon>
        <taxon>Massilia</taxon>
    </lineage>
</organism>
<evidence type="ECO:0000259" key="4">
    <source>
        <dbReference type="PROSITE" id="PS50977"/>
    </source>
</evidence>
<dbReference type="Gene3D" id="1.10.357.10">
    <property type="entry name" value="Tetracycline Repressor, domain 2"/>
    <property type="match status" value="1"/>
</dbReference>
<feature type="compositionally biased region" description="Polar residues" evidence="3">
    <location>
        <begin position="1"/>
        <end position="13"/>
    </location>
</feature>
<feature type="domain" description="HTH tetR-type" evidence="4">
    <location>
        <begin position="24"/>
        <end position="84"/>
    </location>
</feature>
<dbReference type="PANTHER" id="PTHR30055">
    <property type="entry name" value="HTH-TYPE TRANSCRIPTIONAL REGULATOR RUTR"/>
    <property type="match status" value="1"/>
</dbReference>
<feature type="region of interest" description="Disordered" evidence="3">
    <location>
        <begin position="1"/>
        <end position="20"/>
    </location>
</feature>
<name>A0ABS8Q156_9BURK</name>
<reference evidence="5" key="1">
    <citation type="submission" date="2021-11" db="EMBL/GenBank/DDBJ databases">
        <title>The complete genome of Massilia sp sp. G4R7.</title>
        <authorList>
            <person name="Liu L."/>
            <person name="Yue J."/>
            <person name="Yuan J."/>
            <person name="Yang F."/>
            <person name="Li L."/>
        </authorList>
    </citation>
    <scope>NUCLEOTIDE SEQUENCE</scope>
    <source>
        <strain evidence="5">G4R7</strain>
    </source>
</reference>
<evidence type="ECO:0000256" key="1">
    <source>
        <dbReference type="ARBA" id="ARBA00023125"/>
    </source>
</evidence>
<dbReference type="SUPFAM" id="SSF46689">
    <property type="entry name" value="Homeodomain-like"/>
    <property type="match status" value="1"/>
</dbReference>
<sequence length="216" mass="24393">MSKAITESISPVKSSGRPKASEVEARTQELICTAGQLFLKHGYAGVSLEAIAREARVAVRTIYVKFGGKAGLLKAVLQQRRERFFPVGKMDLDQRPLREVIDEFAGYFYDMLCEPDAMALQRVVIAEAGSSPELAEAFYEAGPRATREMLERYFARPDIRAQLRSDVPINLLGAHLIACINGDPVMRFLFPEREPVREEARRLLSERLELFYRSIL</sequence>
<dbReference type="Pfam" id="PF14246">
    <property type="entry name" value="TetR_C_7"/>
    <property type="match status" value="1"/>
</dbReference>
<protein>
    <submittedName>
        <fullName evidence="5">TetR/AcrR family transcriptional regulator</fullName>
    </submittedName>
</protein>
<evidence type="ECO:0000313" key="6">
    <source>
        <dbReference type="Proteomes" id="UP001179361"/>
    </source>
</evidence>
<feature type="DNA-binding region" description="H-T-H motif" evidence="2">
    <location>
        <begin position="47"/>
        <end position="66"/>
    </location>
</feature>
<dbReference type="InterPro" id="IPR009057">
    <property type="entry name" value="Homeodomain-like_sf"/>
</dbReference>
<dbReference type="InterPro" id="IPR036271">
    <property type="entry name" value="Tet_transcr_reg_TetR-rel_C_sf"/>
</dbReference>
<dbReference type="PANTHER" id="PTHR30055:SF146">
    <property type="entry name" value="HTH-TYPE TRANSCRIPTIONAL DUAL REGULATOR CECR"/>
    <property type="match status" value="1"/>
</dbReference>
<evidence type="ECO:0000256" key="3">
    <source>
        <dbReference type="SAM" id="MobiDB-lite"/>
    </source>
</evidence>